<reference evidence="1" key="1">
    <citation type="submission" date="2021-01" db="UniProtKB">
        <authorList>
            <consortium name="EnsemblMetazoa"/>
        </authorList>
    </citation>
    <scope>IDENTIFICATION</scope>
</reference>
<protein>
    <submittedName>
        <fullName evidence="1">Uncharacterized protein</fullName>
    </submittedName>
</protein>
<dbReference type="EnsemblMetazoa" id="CLYHEMT024778.1">
    <property type="protein sequence ID" value="CLYHEMP024778.1"/>
    <property type="gene ID" value="CLYHEMG024778"/>
</dbReference>
<organism evidence="1 2">
    <name type="scientific">Clytia hemisphaerica</name>
    <dbReference type="NCBI Taxonomy" id="252671"/>
    <lineage>
        <taxon>Eukaryota</taxon>
        <taxon>Metazoa</taxon>
        <taxon>Cnidaria</taxon>
        <taxon>Hydrozoa</taxon>
        <taxon>Hydroidolina</taxon>
        <taxon>Leptothecata</taxon>
        <taxon>Obeliida</taxon>
        <taxon>Clytiidae</taxon>
        <taxon>Clytia</taxon>
    </lineage>
</organism>
<sequence length="432" mass="49710">MHNALLFDLFQMENLQEKIKSLTKDFEQLQKEVSVTKDYQSSWHSCSQTSTTAAVAPSKNTKKAPVNIPLRIETEHSDDWHAIEIKNLEDLLLNKSPKKFFRQQVNLHDIATSLRNKGILRIQNALYRSIFSYSNDIERLILLQETSANPEAYAGTLIGVAKILNQHETISSLETHQDVRVIYLSLSRTNFDLSKVAMNEVDKIKDILSTHICNLRKKAVLPFVAEFYPWCKNFSLPKAASEEQDRTSCISPPVPWCDMAEEESMHPLNPSHLKNSSSSEPWHKTEYKNLDEITDWVDSEYYFADVNIGVLYESLIRDEPIETDIDLFEDIDPSVKNTFLIIRKLCSGNSDSPKKSVIGMAEVLEKVEDGHRIKCSFLCLSTPQYVDTPWCDNEMFVNGQQIVHKEDLRIILDEYKLSLRHHKAQPLFDDLF</sequence>
<evidence type="ECO:0000313" key="2">
    <source>
        <dbReference type="Proteomes" id="UP000594262"/>
    </source>
</evidence>
<proteinExistence type="predicted"/>
<dbReference type="Proteomes" id="UP000594262">
    <property type="component" value="Unplaced"/>
</dbReference>
<dbReference type="AlphaFoldDB" id="A0A7M5XL57"/>
<keyword evidence="2" id="KW-1185">Reference proteome</keyword>
<evidence type="ECO:0000313" key="1">
    <source>
        <dbReference type="EnsemblMetazoa" id="CLYHEMP024778.1"/>
    </source>
</evidence>
<accession>A0A7M5XL57</accession>
<dbReference type="OrthoDB" id="10665268at2759"/>
<name>A0A7M5XL57_9CNID</name>